<dbReference type="AlphaFoldDB" id="A0A835L3C6"/>
<evidence type="ECO:0000313" key="3">
    <source>
        <dbReference type="Proteomes" id="UP000648187"/>
    </source>
</evidence>
<protein>
    <submittedName>
        <fullName evidence="2">Uncharacterized protein</fullName>
    </submittedName>
</protein>
<feature type="compositionally biased region" description="Acidic residues" evidence="1">
    <location>
        <begin position="162"/>
        <end position="210"/>
    </location>
</feature>
<sequence>MASTSQNTQDVIIDPGTISTIIDDERTGLKVSLNVTDDEVERVRKEAEQQNKDDLKEDNVDRKGDEVVIGEEGDGGVSGEGDKVEKSDDPEEAEVAKNSDEPMGGDAVNVGAGGVEVQAIDIANGGNEPESGDEVKEGEATEVNDETKEGNIVEEAMGVDEPNGDDEVNGDDDIEVSDESDVEQSEGSDITDYDDDTDDDEAVEVDELEEGDRVNLNEQTNGVELANINEQAQEDEESDEEESDSDDDDSDFEEEQSGSDRGFIKIMTLGDSFGVIIQGSGATLSPKTERKAKSGKYITIQLRNAPNIPKYSNVVIELQPDVCELFGKDAYNSMLMGDWSKMIKIAKKKGCPYPEVLNKLRTSQGKAPIKIKQRN</sequence>
<feature type="compositionally biased region" description="Basic and acidic residues" evidence="1">
    <location>
        <begin position="42"/>
        <end position="66"/>
    </location>
</feature>
<gene>
    <name evidence="2" type="ORF">HW555_012663</name>
</gene>
<evidence type="ECO:0000256" key="1">
    <source>
        <dbReference type="SAM" id="MobiDB-lite"/>
    </source>
</evidence>
<reference evidence="2" key="1">
    <citation type="submission" date="2020-08" db="EMBL/GenBank/DDBJ databases">
        <title>Spodoptera exigua strain:BAW_Kor-Di-RS1 Genome sequencing and assembly.</title>
        <authorList>
            <person name="Kim J."/>
            <person name="Nam H.Y."/>
            <person name="Kwon M."/>
            <person name="Choi J.H."/>
            <person name="Cho S.R."/>
            <person name="Kim G.-H."/>
        </authorList>
    </citation>
    <scope>NUCLEOTIDE SEQUENCE</scope>
    <source>
        <strain evidence="2">BAW_Kor-Di-RS1</strain>
        <tissue evidence="2">Whole-body</tissue>
    </source>
</reference>
<dbReference type="EMBL" id="JACKWZ010000491">
    <property type="protein sequence ID" value="KAF9407245.1"/>
    <property type="molecule type" value="Genomic_DNA"/>
</dbReference>
<organism evidence="2 3">
    <name type="scientific">Spodoptera exigua</name>
    <name type="common">Beet armyworm</name>
    <name type="synonym">Noctua fulgens</name>
    <dbReference type="NCBI Taxonomy" id="7107"/>
    <lineage>
        <taxon>Eukaryota</taxon>
        <taxon>Metazoa</taxon>
        <taxon>Ecdysozoa</taxon>
        <taxon>Arthropoda</taxon>
        <taxon>Hexapoda</taxon>
        <taxon>Insecta</taxon>
        <taxon>Pterygota</taxon>
        <taxon>Neoptera</taxon>
        <taxon>Endopterygota</taxon>
        <taxon>Lepidoptera</taxon>
        <taxon>Glossata</taxon>
        <taxon>Ditrysia</taxon>
        <taxon>Noctuoidea</taxon>
        <taxon>Noctuidae</taxon>
        <taxon>Amphipyrinae</taxon>
        <taxon>Spodoptera</taxon>
    </lineage>
</organism>
<comment type="caution">
    <text evidence="2">The sequence shown here is derived from an EMBL/GenBank/DDBJ whole genome shotgun (WGS) entry which is preliminary data.</text>
</comment>
<feature type="region of interest" description="Disordered" evidence="1">
    <location>
        <begin position="42"/>
        <end position="263"/>
    </location>
</feature>
<accession>A0A835L3C6</accession>
<name>A0A835L3C6_SPOEX</name>
<dbReference type="Proteomes" id="UP000648187">
    <property type="component" value="Unassembled WGS sequence"/>
</dbReference>
<proteinExistence type="predicted"/>
<feature type="compositionally biased region" description="Low complexity" evidence="1">
    <location>
        <begin position="104"/>
        <end position="119"/>
    </location>
</feature>
<feature type="compositionally biased region" description="Acidic residues" evidence="1">
    <location>
        <begin position="232"/>
        <end position="257"/>
    </location>
</feature>
<evidence type="ECO:0000313" key="2">
    <source>
        <dbReference type="EMBL" id="KAF9407245.1"/>
    </source>
</evidence>
<keyword evidence="3" id="KW-1185">Reference proteome</keyword>
<feature type="compositionally biased region" description="Basic and acidic residues" evidence="1">
    <location>
        <begin position="133"/>
        <end position="151"/>
    </location>
</feature>